<keyword evidence="2" id="KW-1185">Reference proteome</keyword>
<sequence>MSFTNWLLGSCGRSHIGIYSCSKCGYELLRSGFKDGIKKSPISSLIPITTAEGMRSKKSKNTTSFTESMMEDFTKCANYGQTFHKNSMVRTILEKEGEDGQSKYEIACGKCGNIFGLQNFNNGYSTFNIKVDSMDLTFRPS</sequence>
<organism evidence="1 2">
    <name type="scientific">Orchesella dallaii</name>
    <dbReference type="NCBI Taxonomy" id="48710"/>
    <lineage>
        <taxon>Eukaryota</taxon>
        <taxon>Metazoa</taxon>
        <taxon>Ecdysozoa</taxon>
        <taxon>Arthropoda</taxon>
        <taxon>Hexapoda</taxon>
        <taxon>Collembola</taxon>
        <taxon>Entomobryomorpha</taxon>
        <taxon>Entomobryoidea</taxon>
        <taxon>Orchesellidae</taxon>
        <taxon>Orchesellinae</taxon>
        <taxon>Orchesella</taxon>
    </lineage>
</organism>
<evidence type="ECO:0000313" key="1">
    <source>
        <dbReference type="EMBL" id="CAL8125689.1"/>
    </source>
</evidence>
<dbReference type="Proteomes" id="UP001642540">
    <property type="component" value="Unassembled WGS sequence"/>
</dbReference>
<protein>
    <submittedName>
        <fullName evidence="1">Uncharacterized protein</fullName>
    </submittedName>
</protein>
<dbReference type="EMBL" id="CAXLJM020000069">
    <property type="protein sequence ID" value="CAL8125689.1"/>
    <property type="molecule type" value="Genomic_DNA"/>
</dbReference>
<gene>
    <name evidence="1" type="ORF">ODALV1_LOCUS21079</name>
</gene>
<comment type="caution">
    <text evidence="1">The sequence shown here is derived from an EMBL/GenBank/DDBJ whole genome shotgun (WGS) entry which is preliminary data.</text>
</comment>
<name>A0ABP1RFL7_9HEXA</name>
<accession>A0ABP1RFL7</accession>
<reference evidence="1 2" key="1">
    <citation type="submission" date="2024-08" db="EMBL/GenBank/DDBJ databases">
        <authorList>
            <person name="Cucini C."/>
            <person name="Frati F."/>
        </authorList>
    </citation>
    <scope>NUCLEOTIDE SEQUENCE [LARGE SCALE GENOMIC DNA]</scope>
</reference>
<evidence type="ECO:0000313" key="2">
    <source>
        <dbReference type="Proteomes" id="UP001642540"/>
    </source>
</evidence>
<proteinExistence type="predicted"/>